<dbReference type="PROSITE" id="PS50980">
    <property type="entry name" value="COA_CT_NTER"/>
    <property type="match status" value="1"/>
</dbReference>
<evidence type="ECO:0000259" key="1">
    <source>
        <dbReference type="PROSITE" id="PS50980"/>
    </source>
</evidence>
<name>A0A345BWP8_9BACI</name>
<dbReference type="AlphaFoldDB" id="A0A345BWP8"/>
<feature type="domain" description="CoA carboxyltransferase C-terminal" evidence="2">
    <location>
        <begin position="267"/>
        <end position="514"/>
    </location>
</feature>
<dbReference type="GO" id="GO:0004658">
    <property type="term" value="F:propionyl-CoA carboxylase activity"/>
    <property type="evidence" value="ECO:0007669"/>
    <property type="project" value="TreeGrafter"/>
</dbReference>
<dbReference type="KEGG" id="rue:DT065_04640"/>
<gene>
    <name evidence="3" type="ORF">DT065_04640</name>
</gene>
<proteinExistence type="predicted"/>
<keyword evidence="3" id="KW-0808">Transferase</keyword>
<dbReference type="InterPro" id="IPR051047">
    <property type="entry name" value="AccD/PCCB"/>
</dbReference>
<dbReference type="RefSeq" id="WP_114371317.1">
    <property type="nucleotide sequence ID" value="NZ_CP031092.1"/>
</dbReference>
<evidence type="ECO:0000259" key="2">
    <source>
        <dbReference type="PROSITE" id="PS50989"/>
    </source>
</evidence>
<keyword evidence="4" id="KW-1185">Reference proteome</keyword>
<sequence>MSWQPEVDELKRLEGLARKMGGEENVAKHHSRGKYTVRERIDKLLDGGTFHETGALAGKASYDEDGKVKDFRPANFILGTGRIRGRKVVVGADDFTVRGGASDGSIRGKQAYSELMAHELQLPVVRLVDGTGGGGSVKSLNDTSATYVPVNPAWDHVVKNMGRVPVVAAAMGSVAGLGAARVAASHFSIMIEETSQMFVAGPQVVKYGRGYELTKEELGGVQVHRSSGAIDNIVRTEEEAFEQIKMFLSYLPSNVWELPPYQETQDRTDRKEEDLLSIIPRNRRRPYKIRNILEKVLDQNSVFEMGKYYGAGTVTGFARLNGYPVGFLASDPYVLGGGLTAESSEKIERFVDLCQTFHLPIVNFVDQPGMVIGLDEEKKGTIRKGVRAISAIYQASVPMIEIILRKVFGVGGAGMINGHGLHKRYAWPSGDWGSLPIEGGIQVAYRRELEASDDPDQLLKELNDSMEEIRSPFRTAESFGIEEIIDPRETRPLLCEWVEDAYQILPQLLGPSSHTMRP</sequence>
<dbReference type="Proteomes" id="UP000252100">
    <property type="component" value="Chromosome"/>
</dbReference>
<evidence type="ECO:0000313" key="3">
    <source>
        <dbReference type="EMBL" id="AXF55379.1"/>
    </source>
</evidence>
<dbReference type="InterPro" id="IPR011762">
    <property type="entry name" value="COA_CT_N"/>
</dbReference>
<protein>
    <submittedName>
        <fullName evidence="3">Methylmalonyl-CoA carboxyltransferase</fullName>
    </submittedName>
</protein>
<evidence type="ECO:0000313" key="4">
    <source>
        <dbReference type="Proteomes" id="UP000252100"/>
    </source>
</evidence>
<dbReference type="SUPFAM" id="SSF52096">
    <property type="entry name" value="ClpP/crotonase"/>
    <property type="match status" value="2"/>
</dbReference>
<dbReference type="Pfam" id="PF01039">
    <property type="entry name" value="Carboxyl_trans"/>
    <property type="match status" value="1"/>
</dbReference>
<dbReference type="InterPro" id="IPR011763">
    <property type="entry name" value="COA_CT_C"/>
</dbReference>
<reference evidence="3 4" key="1">
    <citation type="journal article" date="2018" name="J. Microbiol.">
        <title>Salicibibacter kimchii gen. nov., sp. nov., a moderately halophilic and alkalitolerant bacterium in the family Bacillaceae, isolated from kimchi.</title>
        <authorList>
            <person name="Jang J.Y."/>
            <person name="Oh Y.J."/>
            <person name="Lim S.K."/>
            <person name="Park H.K."/>
            <person name="Lee C."/>
            <person name="Kim J.Y."/>
            <person name="Lee M.A."/>
            <person name="Choi H.J."/>
        </authorList>
    </citation>
    <scope>NUCLEOTIDE SEQUENCE [LARGE SCALE GENOMIC DNA]</scope>
    <source>
        <strain evidence="3 4">NKC1-1</strain>
    </source>
</reference>
<dbReference type="PANTHER" id="PTHR43842">
    <property type="entry name" value="PROPIONYL-COA CARBOXYLASE BETA CHAIN"/>
    <property type="match status" value="1"/>
</dbReference>
<dbReference type="EMBL" id="CP031092">
    <property type="protein sequence ID" value="AXF55379.1"/>
    <property type="molecule type" value="Genomic_DNA"/>
</dbReference>
<dbReference type="PROSITE" id="PS50989">
    <property type="entry name" value="COA_CT_CTER"/>
    <property type="match status" value="1"/>
</dbReference>
<dbReference type="InterPro" id="IPR029045">
    <property type="entry name" value="ClpP/crotonase-like_dom_sf"/>
</dbReference>
<accession>A0A345BWP8</accession>
<dbReference type="PANTHER" id="PTHR43842:SF2">
    <property type="entry name" value="PROPIONYL-COA CARBOXYLASE BETA CHAIN, MITOCHONDRIAL"/>
    <property type="match status" value="1"/>
</dbReference>
<dbReference type="Gene3D" id="3.90.226.10">
    <property type="entry name" value="2-enoyl-CoA Hydratase, Chain A, domain 1"/>
    <property type="match status" value="2"/>
</dbReference>
<feature type="domain" description="CoA carboxyltransferase N-terminal" evidence="1">
    <location>
        <begin position="3"/>
        <end position="263"/>
    </location>
</feature>
<organism evidence="3 4">
    <name type="scientific">Salicibibacter kimchii</name>
    <dbReference type="NCBI Taxonomy" id="2099786"/>
    <lineage>
        <taxon>Bacteria</taxon>
        <taxon>Bacillati</taxon>
        <taxon>Bacillota</taxon>
        <taxon>Bacilli</taxon>
        <taxon>Bacillales</taxon>
        <taxon>Bacillaceae</taxon>
        <taxon>Salicibibacter</taxon>
    </lineage>
</organism>
<dbReference type="OrthoDB" id="9803706at2"/>
<dbReference type="InterPro" id="IPR034733">
    <property type="entry name" value="AcCoA_carboxyl_beta"/>
</dbReference>
<dbReference type="GO" id="GO:0016740">
    <property type="term" value="F:transferase activity"/>
    <property type="evidence" value="ECO:0007669"/>
    <property type="project" value="UniProtKB-KW"/>
</dbReference>